<dbReference type="PIRSF" id="PIRSF001093">
    <property type="entry name" value="B-hxosamndse_ab_euk"/>
    <property type="match status" value="1"/>
</dbReference>
<dbReference type="Gene3D" id="3.20.20.80">
    <property type="entry name" value="Glycosidases"/>
    <property type="match status" value="1"/>
</dbReference>
<dbReference type="OrthoDB" id="428480at2759"/>
<evidence type="ECO:0000256" key="1">
    <source>
        <dbReference type="ARBA" id="ARBA00001231"/>
    </source>
</evidence>
<keyword evidence="3" id="KW-0732">Signal</keyword>
<dbReference type="FunFam" id="3.20.20.80:FF:000063">
    <property type="entry name" value="Beta-hexosaminidase"/>
    <property type="match status" value="1"/>
</dbReference>
<keyword evidence="4 7" id="KW-0378">Hydrolase</keyword>
<dbReference type="GO" id="GO:0005975">
    <property type="term" value="P:carbohydrate metabolic process"/>
    <property type="evidence" value="ECO:0007669"/>
    <property type="project" value="InterPro"/>
</dbReference>
<keyword evidence="6 7" id="KW-0326">Glycosidase</keyword>
<evidence type="ECO:0000313" key="12">
    <source>
        <dbReference type="Proteomes" id="UP000224854"/>
    </source>
</evidence>
<evidence type="ECO:0000256" key="5">
    <source>
        <dbReference type="ARBA" id="ARBA00023180"/>
    </source>
</evidence>
<reference evidence="11 12" key="1">
    <citation type="submission" date="2017-06" db="EMBL/GenBank/DDBJ databases">
        <title>Ant-infecting Ophiocordyceps genomes reveal a high diversity of potential behavioral manipulation genes and a possible major role for enterotoxins.</title>
        <authorList>
            <person name="De Bekker C."/>
            <person name="Evans H.C."/>
            <person name="Brachmann A."/>
            <person name="Hughes D.P."/>
        </authorList>
    </citation>
    <scope>NUCLEOTIDE SEQUENCE [LARGE SCALE GENOMIC DNA]</scope>
    <source>
        <strain evidence="11 12">1348a</strain>
    </source>
</reference>
<dbReference type="InterPro" id="IPR015883">
    <property type="entry name" value="Glyco_hydro_20_cat"/>
</dbReference>
<evidence type="ECO:0000256" key="3">
    <source>
        <dbReference type="ARBA" id="ARBA00022729"/>
    </source>
</evidence>
<evidence type="ECO:0000256" key="4">
    <source>
        <dbReference type="ARBA" id="ARBA00022801"/>
    </source>
</evidence>
<dbReference type="GO" id="GO:0016020">
    <property type="term" value="C:membrane"/>
    <property type="evidence" value="ECO:0007669"/>
    <property type="project" value="TreeGrafter"/>
</dbReference>
<feature type="active site" description="Proton donor" evidence="8">
    <location>
        <position position="369"/>
    </location>
</feature>
<comment type="caution">
    <text evidence="11">The sequence shown here is derived from an EMBL/GenBank/DDBJ whole genome shotgun (WGS) entry which is preliminary data.</text>
</comment>
<evidence type="ECO:0000313" key="11">
    <source>
        <dbReference type="EMBL" id="PHH78285.1"/>
    </source>
</evidence>
<dbReference type="EMBL" id="NJEU01000230">
    <property type="protein sequence ID" value="PHH78285.1"/>
    <property type="molecule type" value="Genomic_DNA"/>
</dbReference>
<dbReference type="PANTHER" id="PTHR22600">
    <property type="entry name" value="BETA-HEXOSAMINIDASE"/>
    <property type="match status" value="1"/>
</dbReference>
<proteinExistence type="inferred from homology"/>
<dbReference type="SUPFAM" id="SSF55545">
    <property type="entry name" value="beta-N-acetylhexosaminidase-like domain"/>
    <property type="match status" value="1"/>
</dbReference>
<dbReference type="AlphaFoldDB" id="A0A2C5Z8T9"/>
<organism evidence="11 12">
    <name type="scientific">Ophiocordyceps australis</name>
    <dbReference type="NCBI Taxonomy" id="1399860"/>
    <lineage>
        <taxon>Eukaryota</taxon>
        <taxon>Fungi</taxon>
        <taxon>Dikarya</taxon>
        <taxon>Ascomycota</taxon>
        <taxon>Pezizomycotina</taxon>
        <taxon>Sordariomycetes</taxon>
        <taxon>Hypocreomycetidae</taxon>
        <taxon>Hypocreales</taxon>
        <taxon>Ophiocordycipitaceae</taxon>
        <taxon>Ophiocordyceps</taxon>
    </lineage>
</organism>
<dbReference type="InterPro" id="IPR029018">
    <property type="entry name" value="Hex-like_dom2"/>
</dbReference>
<dbReference type="Gene3D" id="3.30.379.10">
    <property type="entry name" value="Chitobiase/beta-hexosaminidase domain 2-like"/>
    <property type="match status" value="1"/>
</dbReference>
<evidence type="ECO:0000256" key="8">
    <source>
        <dbReference type="PIRSR" id="PIRSR001093-1"/>
    </source>
</evidence>
<dbReference type="Proteomes" id="UP000224854">
    <property type="component" value="Unassembled WGS sequence"/>
</dbReference>
<dbReference type="GO" id="GO:0016231">
    <property type="term" value="F:beta-N-acetylglucosaminidase activity"/>
    <property type="evidence" value="ECO:0007669"/>
    <property type="project" value="TreeGrafter"/>
</dbReference>
<evidence type="ECO:0000259" key="10">
    <source>
        <dbReference type="Pfam" id="PF14845"/>
    </source>
</evidence>
<dbReference type="GO" id="GO:0030203">
    <property type="term" value="P:glycosaminoglycan metabolic process"/>
    <property type="evidence" value="ECO:0007669"/>
    <property type="project" value="TreeGrafter"/>
</dbReference>
<dbReference type="InterPro" id="IPR025705">
    <property type="entry name" value="Beta_hexosaminidase_sua/sub"/>
</dbReference>
<dbReference type="InterPro" id="IPR017853">
    <property type="entry name" value="GH"/>
</dbReference>
<evidence type="ECO:0000259" key="9">
    <source>
        <dbReference type="Pfam" id="PF00728"/>
    </source>
</evidence>
<dbReference type="Pfam" id="PF00728">
    <property type="entry name" value="Glyco_hydro_20"/>
    <property type="match status" value="1"/>
</dbReference>
<gene>
    <name evidence="11" type="ORF">CDD82_3141</name>
</gene>
<dbReference type="CDD" id="cd06562">
    <property type="entry name" value="GH20_HexA_HexB-like"/>
    <property type="match status" value="1"/>
</dbReference>
<keyword evidence="5" id="KW-0325">Glycoprotein</keyword>
<sequence>MQHPGPRHADYKASFIRSIPPKMLATPVLIVAAALGPRAADALWPIPSKLSMGQDFVLIQPNVHVLYNGEPLQLDSAYLAPPGPHFNARDIVHSGVSRTLTNIFHNNFVPWKLRPRHSSFEPNLNADINCITSINIVQAEADQPRPAPVDESYSLQISSHGTVELGCKSSTGCLHGLESFSQLFFKHSSGRAFYTPHAPVSIIDAPKFPHRGILIDVARNWIPCEHIMRTIDAMAWNKMNRLHLHVIDSQSWPLEIPSLPKLAEKGSYAKGLTYSPADIAALYEYGIHRGVQIIMEIDMPGHVGAIDLAYEDLIVAYNMKPWNWYCNEPPCGAFRMNSTKVYDFIDTLFQDLLPRVSPYSAYFHTGGDEFNKNDSMLDPQVGSNSSQVLAPLLQKFLDHVHGVVRSHGLTPIVWEEMPLEWNQTLGSDVIIQSWLGNEAVKKLAQAGHKVIDSNFNFYYLDCGRGNWLSFQNGDAFERGYPFYDWCHPTKNWRLIYSHDPVAGLSEQTAKNVLGGEVAAWAETIDGVNLDDILWPRSSAAAEVLWSGRQDAFGKNRSQHDATPRLAELRERMVARGVMAMPISMAFCTQGNVTECDAPTP</sequence>
<dbReference type="PANTHER" id="PTHR22600:SF58">
    <property type="entry name" value="BETA-HEXOSAMINIDASE"/>
    <property type="match status" value="1"/>
</dbReference>
<dbReference type="InterPro" id="IPR029019">
    <property type="entry name" value="HEX_eukaryotic_N"/>
</dbReference>
<dbReference type="EC" id="3.2.1.52" evidence="7"/>
<evidence type="ECO:0000256" key="6">
    <source>
        <dbReference type="ARBA" id="ARBA00023295"/>
    </source>
</evidence>
<comment type="similarity">
    <text evidence="2 7">Belongs to the glycosyl hydrolase 20 family.</text>
</comment>
<dbReference type="SUPFAM" id="SSF51445">
    <property type="entry name" value="(Trans)glycosidases"/>
    <property type="match status" value="1"/>
</dbReference>
<feature type="domain" description="Beta-hexosaminidase eukaryotic type N-terminal" evidence="10">
    <location>
        <begin position="43"/>
        <end position="183"/>
    </location>
</feature>
<dbReference type="PRINTS" id="PR00738">
    <property type="entry name" value="GLHYDRLASE20"/>
</dbReference>
<evidence type="ECO:0000256" key="7">
    <source>
        <dbReference type="PIRNR" id="PIRNR001093"/>
    </source>
</evidence>
<feature type="domain" description="Glycoside hydrolase family 20 catalytic" evidence="9">
    <location>
        <begin position="208"/>
        <end position="547"/>
    </location>
</feature>
<evidence type="ECO:0000256" key="2">
    <source>
        <dbReference type="ARBA" id="ARBA00006285"/>
    </source>
</evidence>
<dbReference type="Pfam" id="PF14845">
    <property type="entry name" value="Glycohydro_20b2"/>
    <property type="match status" value="1"/>
</dbReference>
<keyword evidence="12" id="KW-1185">Reference proteome</keyword>
<comment type="catalytic activity">
    <reaction evidence="1 7">
        <text>Hydrolysis of terminal non-reducing N-acetyl-D-hexosamine residues in N-acetyl-beta-D-hexosaminides.</text>
        <dbReference type="EC" id="3.2.1.52"/>
    </reaction>
</comment>
<name>A0A2C5Z8T9_9HYPO</name>
<protein>
    <recommendedName>
        <fullName evidence="7">Beta-hexosaminidase</fullName>
        <ecNumber evidence="7">3.2.1.52</ecNumber>
    </recommendedName>
</protein>
<accession>A0A2C5Z8T9</accession>